<feature type="compositionally biased region" description="Gly residues" evidence="1">
    <location>
        <begin position="152"/>
        <end position="172"/>
    </location>
</feature>
<feature type="compositionally biased region" description="Basic residues" evidence="1">
    <location>
        <begin position="116"/>
        <end position="139"/>
    </location>
</feature>
<feature type="compositionally biased region" description="Basic residues" evidence="1">
    <location>
        <begin position="54"/>
        <end position="73"/>
    </location>
</feature>
<dbReference type="EC" id="2.7.2.8" evidence="2"/>
<reference evidence="2" key="1">
    <citation type="submission" date="2020-02" db="EMBL/GenBank/DDBJ databases">
        <authorList>
            <person name="Meier V. D."/>
        </authorList>
    </citation>
    <scope>NUCLEOTIDE SEQUENCE</scope>
    <source>
        <strain evidence="2">AVDCRST_MAG47</strain>
    </source>
</reference>
<accession>A0A6J4MLG2</accession>
<dbReference type="AlphaFoldDB" id="A0A6J4MLG2"/>
<sequence>ERAGRPRRQVEARHHQGGDAGRRAAVADALPRQGHRREVRRQRDDRRRAQACLRRGHRVPPLRRLQAGRRARRRTADLLDAGPAGHRVGVPRRAAGHHRGGHGRRPDGAGRQGAARARRAAQRARPARRGALRRGRRAVHRDAHEHGRRRGGGGPRTGGRGDVGASGGGARPGRGRSHPGHLLGRPGRRRGRAQRQRRHRRGGTCDRPRCGEAPRAHRRRRALPRLARLRRRHRRDQPRVARRADADVVERDGAQDGRLPVGGEQRGPAGHRHRRARAARGAARDLHRRGGRHPGAARCADEDQDGDVPDQHHRRPDGSLGGAGM</sequence>
<dbReference type="GO" id="GO:0003991">
    <property type="term" value="F:acetylglutamate kinase activity"/>
    <property type="evidence" value="ECO:0007669"/>
    <property type="project" value="UniProtKB-EC"/>
</dbReference>
<keyword evidence="2" id="KW-0808">Transferase</keyword>
<gene>
    <name evidence="2" type="ORF">AVDCRST_MAG47-163</name>
</gene>
<keyword evidence="2" id="KW-0418">Kinase</keyword>
<evidence type="ECO:0000313" key="2">
    <source>
        <dbReference type="EMBL" id="CAA9360764.1"/>
    </source>
</evidence>
<feature type="compositionally biased region" description="Basic and acidic residues" evidence="1">
    <location>
        <begin position="203"/>
        <end position="215"/>
    </location>
</feature>
<feature type="non-terminal residue" evidence="2">
    <location>
        <position position="1"/>
    </location>
</feature>
<feature type="region of interest" description="Disordered" evidence="1">
    <location>
        <begin position="1"/>
        <end position="325"/>
    </location>
</feature>
<feature type="compositionally biased region" description="Basic residues" evidence="1">
    <location>
        <begin position="269"/>
        <end position="278"/>
    </location>
</feature>
<evidence type="ECO:0000256" key="1">
    <source>
        <dbReference type="SAM" id="MobiDB-lite"/>
    </source>
</evidence>
<feature type="compositionally biased region" description="Basic residues" evidence="1">
    <location>
        <begin position="94"/>
        <end position="103"/>
    </location>
</feature>
<feature type="compositionally biased region" description="Basic and acidic residues" evidence="1">
    <location>
        <begin position="237"/>
        <end position="255"/>
    </location>
</feature>
<protein>
    <submittedName>
        <fullName evidence="2">Acetylglutamate kinase</fullName>
        <ecNumber evidence="2">2.7.2.8</ecNumber>
    </submittedName>
</protein>
<name>A0A6J4MLG2_9ACTN</name>
<feature type="compositionally biased region" description="Basic and acidic residues" evidence="1">
    <location>
        <begin position="1"/>
        <end position="22"/>
    </location>
</feature>
<dbReference type="EMBL" id="CADCUK010000012">
    <property type="protein sequence ID" value="CAA9360764.1"/>
    <property type="molecule type" value="Genomic_DNA"/>
</dbReference>
<feature type="compositionally biased region" description="Basic residues" evidence="1">
    <location>
        <begin position="216"/>
        <end position="236"/>
    </location>
</feature>
<feature type="compositionally biased region" description="Basic residues" evidence="1">
    <location>
        <begin position="186"/>
        <end position="202"/>
    </location>
</feature>
<feature type="non-terminal residue" evidence="2">
    <location>
        <position position="325"/>
    </location>
</feature>
<organism evidence="2">
    <name type="scientific">uncultured Nocardioidaceae bacterium</name>
    <dbReference type="NCBI Taxonomy" id="253824"/>
    <lineage>
        <taxon>Bacteria</taxon>
        <taxon>Bacillati</taxon>
        <taxon>Actinomycetota</taxon>
        <taxon>Actinomycetes</taxon>
        <taxon>Propionibacteriales</taxon>
        <taxon>Nocardioidaceae</taxon>
        <taxon>environmental samples</taxon>
    </lineage>
</organism>
<proteinExistence type="predicted"/>